<accession>A0A917SJY6</accession>
<keyword evidence="3" id="KW-1185">Reference proteome</keyword>
<feature type="domain" description="Glycosyltransferase subfamily 4-like N-terminal" evidence="1">
    <location>
        <begin position="21"/>
        <end position="206"/>
    </location>
</feature>
<reference evidence="2" key="1">
    <citation type="journal article" date="2014" name="Int. J. Syst. Evol. Microbiol.">
        <title>Complete genome sequence of Corynebacterium casei LMG S-19264T (=DSM 44701T), isolated from a smear-ripened cheese.</title>
        <authorList>
            <consortium name="US DOE Joint Genome Institute (JGI-PGF)"/>
            <person name="Walter F."/>
            <person name="Albersmeier A."/>
            <person name="Kalinowski J."/>
            <person name="Ruckert C."/>
        </authorList>
    </citation>
    <scope>NUCLEOTIDE SEQUENCE</scope>
    <source>
        <strain evidence="2">CGMCC 1.6293</strain>
    </source>
</reference>
<dbReference type="RefSeq" id="WP_028285221.1">
    <property type="nucleotide sequence ID" value="NZ_BMLF01000001.1"/>
</dbReference>
<dbReference type="Proteomes" id="UP000649829">
    <property type="component" value="Unassembled WGS sequence"/>
</dbReference>
<dbReference type="EMBL" id="BMLF01000001">
    <property type="protein sequence ID" value="GGL84146.1"/>
    <property type="molecule type" value="Genomic_DNA"/>
</dbReference>
<proteinExistence type="predicted"/>
<evidence type="ECO:0000313" key="3">
    <source>
        <dbReference type="Proteomes" id="UP000649829"/>
    </source>
</evidence>
<dbReference type="Gene3D" id="3.40.50.2000">
    <property type="entry name" value="Glycogen Phosphorylase B"/>
    <property type="match status" value="2"/>
</dbReference>
<protein>
    <recommendedName>
        <fullName evidence="1">Glycosyltransferase subfamily 4-like N-terminal domain-containing protein</fullName>
    </recommendedName>
</protein>
<sequence length="401" mass="43561">MSRRLLYICPEYPPSRATGAIRAARFAAHLPAHGWAPVILTLRDGTPEVLTGAPAPEAAATAPVRRVPLPLDPEPNVDPPFHSEWLPFGEALAQVPRMIRAGHAAIRAHAPDAIMVNAPPNAFCLAAGRLARAHGLPLVIDHRDPWMPCDQRGPRRPVWTRALEGPAERRLMRQAAAVILNTERARDAYRAWYPELSPARFHAIRNAISGAIFASPPMAPFPVFTLLYPGSFGPYVSATPIVELARELARRGLGPDRVRLVLTAQPRGGPDPDEPAAQLIRVIDRIPQAGMGALMQSADMLLAVSQRSTLRLPLKTFDILQSSRPVILFEQVPNPELQALYAAAGAGEVLRADEIARAADIVEQTMAHGRQPDRPRNPDALAPLRIEAATERLAAILDGIV</sequence>
<reference evidence="2" key="2">
    <citation type="submission" date="2020-09" db="EMBL/GenBank/DDBJ databases">
        <authorList>
            <person name="Sun Q."/>
            <person name="Zhou Y."/>
        </authorList>
    </citation>
    <scope>NUCLEOTIDE SEQUENCE</scope>
    <source>
        <strain evidence="2">CGMCC 1.6293</strain>
    </source>
</reference>
<dbReference type="AlphaFoldDB" id="A0A917SJY6"/>
<comment type="caution">
    <text evidence="2">The sequence shown here is derived from an EMBL/GenBank/DDBJ whole genome shotgun (WGS) entry which is preliminary data.</text>
</comment>
<evidence type="ECO:0000259" key="1">
    <source>
        <dbReference type="Pfam" id="PF13579"/>
    </source>
</evidence>
<dbReference type="GO" id="GO:0016757">
    <property type="term" value="F:glycosyltransferase activity"/>
    <property type="evidence" value="ECO:0007669"/>
    <property type="project" value="UniProtKB-ARBA"/>
</dbReference>
<dbReference type="Pfam" id="PF13579">
    <property type="entry name" value="Glyco_trans_4_4"/>
    <property type="match status" value="1"/>
</dbReference>
<dbReference type="InterPro" id="IPR028098">
    <property type="entry name" value="Glyco_trans_4-like_N"/>
</dbReference>
<evidence type="ECO:0000313" key="2">
    <source>
        <dbReference type="EMBL" id="GGL84146.1"/>
    </source>
</evidence>
<dbReference type="SUPFAM" id="SSF53756">
    <property type="entry name" value="UDP-Glycosyltransferase/glycogen phosphorylase"/>
    <property type="match status" value="1"/>
</dbReference>
<name>A0A917SJY6_9RHOB</name>
<gene>
    <name evidence="2" type="ORF">GCM10011534_02570</name>
</gene>
<organism evidence="2 3">
    <name type="scientific">Pseudooceanicola nanhaiensis</name>
    <dbReference type="NCBI Taxonomy" id="375761"/>
    <lineage>
        <taxon>Bacteria</taxon>
        <taxon>Pseudomonadati</taxon>
        <taxon>Pseudomonadota</taxon>
        <taxon>Alphaproteobacteria</taxon>
        <taxon>Rhodobacterales</taxon>
        <taxon>Paracoccaceae</taxon>
        <taxon>Pseudooceanicola</taxon>
    </lineage>
</organism>